<dbReference type="Proteomes" id="UP000610303">
    <property type="component" value="Unassembled WGS sequence"/>
</dbReference>
<dbReference type="PANTHER" id="PTHR22642:SF2">
    <property type="entry name" value="PROTEIN LONG AFTER FAR-RED 3"/>
    <property type="match status" value="1"/>
</dbReference>
<gene>
    <name evidence="2" type="ORF">GCM10010196_10340</name>
</gene>
<evidence type="ECO:0000259" key="1">
    <source>
        <dbReference type="Pfam" id="PF07969"/>
    </source>
</evidence>
<feature type="domain" description="Amidohydrolase 3" evidence="1">
    <location>
        <begin position="50"/>
        <end position="513"/>
    </location>
</feature>
<sequence length="520" mass="55517">MNDLALVGGTIATLHPGTPDAEALLIEHGAVRLVGTTEEVLAAARPGTPVVELAGRTVLPGLIDSHTHVEFCALSRDWIDVRQAPRAETLARLAAAVAAGVDGWLVAQGTYGQDLPSRDELDEVSREVPILVRESMHRLTANTAALERAGLVRGYTSPVGTLVVIGEDGAPSGVVEEGYHLFPVPAPPPERLRAMLRDELRESFARHGVTTIYELPATADGIRAYQGLRAAGELPARLSLTLTVAPGLHAILRSPEQLAETGLAAGFGDERLWLGGLKVFLDGDDTSAFDSAHLGKSPGHWSTNTRQYAEIVHVLTVAHRAGLQVWIHAIGDLAQYLALDAIEEAARVAGPGDRRTRLEHAANLWIDDAIVRRMRELDVIAVPTAGFIHADAGTGVYAYRTLVEAGMRPPGNSDTGGTQPFATNPWFGVARMLDRRTGSGVIVAPEEAVDVHTAVRSYTEFAAEAGFNERRIGALGIGMHGDCAVYAEDPRTLSPERLAGLEAELTVVGGEIVWRREDSA</sequence>
<dbReference type="GO" id="GO:0016810">
    <property type="term" value="F:hydrolase activity, acting on carbon-nitrogen (but not peptide) bonds"/>
    <property type="evidence" value="ECO:0007669"/>
    <property type="project" value="InterPro"/>
</dbReference>
<dbReference type="EMBL" id="BMRJ01000001">
    <property type="protein sequence ID" value="GGR19084.1"/>
    <property type="molecule type" value="Genomic_DNA"/>
</dbReference>
<reference evidence="2" key="1">
    <citation type="journal article" date="2014" name="Int. J. Syst. Evol. Microbiol.">
        <title>Complete genome sequence of Corynebacterium casei LMG S-19264T (=DSM 44701T), isolated from a smear-ripened cheese.</title>
        <authorList>
            <consortium name="US DOE Joint Genome Institute (JGI-PGF)"/>
            <person name="Walter F."/>
            <person name="Albersmeier A."/>
            <person name="Kalinowski J."/>
            <person name="Ruckert C."/>
        </authorList>
    </citation>
    <scope>NUCLEOTIDE SEQUENCE</scope>
    <source>
        <strain evidence="2">JCM 3346</strain>
    </source>
</reference>
<dbReference type="Gene3D" id="3.10.310.70">
    <property type="match status" value="1"/>
</dbReference>
<organism evidence="2 3">
    <name type="scientific">Agromyces mediolanus</name>
    <name type="common">Corynebacterium mediolanum</name>
    <dbReference type="NCBI Taxonomy" id="41986"/>
    <lineage>
        <taxon>Bacteria</taxon>
        <taxon>Bacillati</taxon>
        <taxon>Actinomycetota</taxon>
        <taxon>Actinomycetes</taxon>
        <taxon>Micrococcales</taxon>
        <taxon>Microbacteriaceae</taxon>
        <taxon>Agromyces</taxon>
    </lineage>
</organism>
<dbReference type="Gene3D" id="2.30.40.10">
    <property type="entry name" value="Urease, subunit C, domain 1"/>
    <property type="match status" value="1"/>
</dbReference>
<dbReference type="SUPFAM" id="SSF51338">
    <property type="entry name" value="Composite domain of metallo-dependent hydrolases"/>
    <property type="match status" value="1"/>
</dbReference>
<protein>
    <submittedName>
        <fullName evidence="2">Amidohydrolase</fullName>
    </submittedName>
</protein>
<dbReference type="InterPro" id="IPR032466">
    <property type="entry name" value="Metal_Hydrolase"/>
</dbReference>
<reference evidence="2" key="2">
    <citation type="submission" date="2020-09" db="EMBL/GenBank/DDBJ databases">
        <authorList>
            <person name="Sun Q."/>
            <person name="Ohkuma M."/>
        </authorList>
    </citation>
    <scope>NUCLEOTIDE SEQUENCE</scope>
    <source>
        <strain evidence="2">JCM 3346</strain>
    </source>
</reference>
<dbReference type="SUPFAM" id="SSF51556">
    <property type="entry name" value="Metallo-dependent hydrolases"/>
    <property type="match status" value="1"/>
</dbReference>
<comment type="caution">
    <text evidence="2">The sequence shown here is derived from an EMBL/GenBank/DDBJ whole genome shotgun (WGS) entry which is preliminary data.</text>
</comment>
<dbReference type="PANTHER" id="PTHR22642">
    <property type="entry name" value="IMIDAZOLONEPROPIONASE"/>
    <property type="match status" value="1"/>
</dbReference>
<dbReference type="InterPro" id="IPR011059">
    <property type="entry name" value="Metal-dep_hydrolase_composite"/>
</dbReference>
<dbReference type="InterPro" id="IPR013108">
    <property type="entry name" value="Amidohydro_3"/>
</dbReference>
<dbReference type="Pfam" id="PF07969">
    <property type="entry name" value="Amidohydro_3"/>
    <property type="match status" value="1"/>
</dbReference>
<dbReference type="AlphaFoldDB" id="A0A918FBK3"/>
<proteinExistence type="predicted"/>
<name>A0A918FBK3_AGRME</name>
<keyword evidence="3" id="KW-1185">Reference proteome</keyword>
<accession>A0A918FBK3</accession>
<dbReference type="Gene3D" id="3.20.20.140">
    <property type="entry name" value="Metal-dependent hydrolases"/>
    <property type="match status" value="1"/>
</dbReference>
<evidence type="ECO:0000313" key="2">
    <source>
        <dbReference type="EMBL" id="GGR19084.1"/>
    </source>
</evidence>
<dbReference type="RefSeq" id="WP_189084198.1">
    <property type="nucleotide sequence ID" value="NZ_BMRJ01000001.1"/>
</dbReference>
<evidence type="ECO:0000313" key="3">
    <source>
        <dbReference type="Proteomes" id="UP000610303"/>
    </source>
</evidence>